<dbReference type="EMBL" id="JACIFV010000009">
    <property type="protein sequence ID" value="MBB4192777.1"/>
    <property type="molecule type" value="Genomic_DNA"/>
</dbReference>
<comment type="caution">
    <text evidence="2">The sequence shown here is derived from an EMBL/GenBank/DDBJ whole genome shotgun (WGS) entry which is preliminary data.</text>
</comment>
<sequence>MLDLKAHRIGLNLTQQEMAQAMGMPLRSYQDIEAGKNPVRPVHEAAANYAAYVIRIKDRTKSDDPLRLFLIRFKSHDGRWGNPWTVWAEDFPDAVERFYNLARVDKTSEIQIKGALSGLIPDHSIDHAEAVLEHRDWPWPD</sequence>
<dbReference type="Proteomes" id="UP000524492">
    <property type="component" value="Unassembled WGS sequence"/>
</dbReference>
<dbReference type="Pfam" id="PF01381">
    <property type="entry name" value="HTH_3"/>
    <property type="match status" value="1"/>
</dbReference>
<gene>
    <name evidence="2" type="ORF">GGD53_002937</name>
</gene>
<evidence type="ECO:0000259" key="1">
    <source>
        <dbReference type="PROSITE" id="PS50943"/>
    </source>
</evidence>
<reference evidence="2 3" key="1">
    <citation type="submission" date="2020-08" db="EMBL/GenBank/DDBJ databases">
        <title>Genomic Encyclopedia of Type Strains, Phase IV (KMG-V): Genome sequencing to study the core and pangenomes of soil and plant-associated prokaryotes.</title>
        <authorList>
            <person name="Whitman W."/>
        </authorList>
    </citation>
    <scope>NUCLEOTIDE SEQUENCE [LARGE SCALE GENOMIC DNA]</scope>
    <source>
        <strain evidence="2 3">SEMIA 4074</strain>
    </source>
</reference>
<name>A0A7W6MIW8_9HYPH</name>
<protein>
    <submittedName>
        <fullName evidence="2">Transcriptional regulator with XRE-family HTH domain</fullName>
    </submittedName>
</protein>
<accession>A0A7W6MIW8</accession>
<dbReference type="PROSITE" id="PS50943">
    <property type="entry name" value="HTH_CROC1"/>
    <property type="match status" value="1"/>
</dbReference>
<feature type="domain" description="HTH cro/C1-type" evidence="1">
    <location>
        <begin position="4"/>
        <end position="37"/>
    </location>
</feature>
<evidence type="ECO:0000313" key="3">
    <source>
        <dbReference type="Proteomes" id="UP000524492"/>
    </source>
</evidence>
<dbReference type="SUPFAM" id="SSF47413">
    <property type="entry name" value="lambda repressor-like DNA-binding domains"/>
    <property type="match status" value="1"/>
</dbReference>
<dbReference type="Gene3D" id="1.10.260.40">
    <property type="entry name" value="lambda repressor-like DNA-binding domains"/>
    <property type="match status" value="1"/>
</dbReference>
<dbReference type="GO" id="GO:0003677">
    <property type="term" value="F:DNA binding"/>
    <property type="evidence" value="ECO:0007669"/>
    <property type="project" value="InterPro"/>
</dbReference>
<dbReference type="AlphaFoldDB" id="A0A7W6MIW8"/>
<dbReference type="CDD" id="cd00093">
    <property type="entry name" value="HTH_XRE"/>
    <property type="match status" value="1"/>
</dbReference>
<dbReference type="InterPro" id="IPR010982">
    <property type="entry name" value="Lambda_DNA-bd_dom_sf"/>
</dbReference>
<keyword evidence="3" id="KW-1185">Reference proteome</keyword>
<dbReference type="InterPro" id="IPR001387">
    <property type="entry name" value="Cro/C1-type_HTH"/>
</dbReference>
<organism evidence="2 3">
    <name type="scientific">Rhizobium aethiopicum</name>
    <dbReference type="NCBI Taxonomy" id="1138170"/>
    <lineage>
        <taxon>Bacteria</taxon>
        <taxon>Pseudomonadati</taxon>
        <taxon>Pseudomonadota</taxon>
        <taxon>Alphaproteobacteria</taxon>
        <taxon>Hyphomicrobiales</taxon>
        <taxon>Rhizobiaceae</taxon>
        <taxon>Rhizobium/Agrobacterium group</taxon>
        <taxon>Rhizobium</taxon>
    </lineage>
</organism>
<evidence type="ECO:0000313" key="2">
    <source>
        <dbReference type="EMBL" id="MBB4192777.1"/>
    </source>
</evidence>
<dbReference type="RefSeq" id="WP_184457041.1">
    <property type="nucleotide sequence ID" value="NZ_JACIFV010000009.1"/>
</dbReference>
<proteinExistence type="predicted"/>